<keyword evidence="3" id="KW-1185">Reference proteome</keyword>
<protein>
    <submittedName>
        <fullName evidence="2">Uncharacterized protein</fullName>
    </submittedName>
</protein>
<dbReference type="EMBL" id="JAFCMP010000301">
    <property type="protein sequence ID" value="KAG5181738.1"/>
    <property type="molecule type" value="Genomic_DNA"/>
</dbReference>
<feature type="compositionally biased region" description="Basic and acidic residues" evidence="1">
    <location>
        <begin position="108"/>
        <end position="122"/>
    </location>
</feature>
<accession>A0A835YW18</accession>
<reference evidence="2" key="1">
    <citation type="submission" date="2021-02" db="EMBL/GenBank/DDBJ databases">
        <title>First Annotated Genome of the Yellow-green Alga Tribonema minus.</title>
        <authorList>
            <person name="Mahan K.M."/>
        </authorList>
    </citation>
    <scope>NUCLEOTIDE SEQUENCE</scope>
    <source>
        <strain evidence="2">UTEX B ZZ1240</strain>
    </source>
</reference>
<evidence type="ECO:0000256" key="1">
    <source>
        <dbReference type="SAM" id="MobiDB-lite"/>
    </source>
</evidence>
<proteinExistence type="predicted"/>
<feature type="compositionally biased region" description="Polar residues" evidence="1">
    <location>
        <begin position="98"/>
        <end position="107"/>
    </location>
</feature>
<sequence length="216" mass="24334">MDPPLKLISLFPASDNNVDEESDKRTRSEDLILLFPDNSADEESDEAEKSNRSGGLTLLFQYSSADEESNSEPELTSRSEAQKSVKMKISGQEELSRTTDAIGTSTAEQHERSNRKRNRDECLNSEPQGASACKRPIRLSHQSINNSNNVHRGSLLCVRPLIYTNYSGKGANTSATTHTWCDRVWTRSTSRKAFRTTTPMARLIYTRTATVKRWCR</sequence>
<evidence type="ECO:0000313" key="3">
    <source>
        <dbReference type="Proteomes" id="UP000664859"/>
    </source>
</evidence>
<gene>
    <name evidence="2" type="ORF">JKP88DRAFT_246105</name>
</gene>
<dbReference type="AlphaFoldDB" id="A0A835YW18"/>
<evidence type="ECO:0000313" key="2">
    <source>
        <dbReference type="EMBL" id="KAG5181738.1"/>
    </source>
</evidence>
<dbReference type="Proteomes" id="UP000664859">
    <property type="component" value="Unassembled WGS sequence"/>
</dbReference>
<organism evidence="2 3">
    <name type="scientific">Tribonema minus</name>
    <dbReference type="NCBI Taxonomy" id="303371"/>
    <lineage>
        <taxon>Eukaryota</taxon>
        <taxon>Sar</taxon>
        <taxon>Stramenopiles</taxon>
        <taxon>Ochrophyta</taxon>
        <taxon>PX clade</taxon>
        <taxon>Xanthophyceae</taxon>
        <taxon>Tribonematales</taxon>
        <taxon>Tribonemataceae</taxon>
        <taxon>Tribonema</taxon>
    </lineage>
</organism>
<name>A0A835YW18_9STRA</name>
<feature type="region of interest" description="Disordered" evidence="1">
    <location>
        <begin position="1"/>
        <end position="131"/>
    </location>
</feature>
<comment type="caution">
    <text evidence="2">The sequence shown here is derived from an EMBL/GenBank/DDBJ whole genome shotgun (WGS) entry which is preliminary data.</text>
</comment>